<evidence type="ECO:0000313" key="2">
    <source>
        <dbReference type="EMBL" id="TDC85864.1"/>
    </source>
</evidence>
<feature type="transmembrane region" description="Helical" evidence="1">
    <location>
        <begin position="12"/>
        <end position="33"/>
    </location>
</feature>
<name>A0A4R4UAI6_9ACTN</name>
<feature type="transmembrane region" description="Helical" evidence="1">
    <location>
        <begin position="192"/>
        <end position="213"/>
    </location>
</feature>
<feature type="transmembrane region" description="Helical" evidence="1">
    <location>
        <begin position="440"/>
        <end position="458"/>
    </location>
</feature>
<organism evidence="2 3">
    <name type="scientific">Nonomuraea deserti</name>
    <dbReference type="NCBI Taxonomy" id="1848322"/>
    <lineage>
        <taxon>Bacteria</taxon>
        <taxon>Bacillati</taxon>
        <taxon>Actinomycetota</taxon>
        <taxon>Actinomycetes</taxon>
        <taxon>Streptosporangiales</taxon>
        <taxon>Streptosporangiaceae</taxon>
        <taxon>Nonomuraea</taxon>
    </lineage>
</organism>
<dbReference type="EMBL" id="SMKO01000308">
    <property type="protein sequence ID" value="TDC85864.1"/>
    <property type="molecule type" value="Genomic_DNA"/>
</dbReference>
<comment type="caution">
    <text evidence="2">The sequence shown here is derived from an EMBL/GenBank/DDBJ whole genome shotgun (WGS) entry which is preliminary data.</text>
</comment>
<reference evidence="2 3" key="1">
    <citation type="submission" date="2019-03" db="EMBL/GenBank/DDBJ databases">
        <title>Draft genome sequences of novel Actinobacteria.</title>
        <authorList>
            <person name="Sahin N."/>
            <person name="Ay H."/>
            <person name="Saygin H."/>
        </authorList>
    </citation>
    <scope>NUCLEOTIDE SEQUENCE [LARGE SCALE GENOMIC DNA]</scope>
    <source>
        <strain evidence="2 3">KC310</strain>
    </source>
</reference>
<feature type="transmembrane region" description="Helical" evidence="1">
    <location>
        <begin position="72"/>
        <end position="91"/>
    </location>
</feature>
<accession>A0A4R4UAI6</accession>
<dbReference type="RefSeq" id="WP_132606573.1">
    <property type="nucleotide sequence ID" value="NZ_SMKO01000308.1"/>
</dbReference>
<evidence type="ECO:0000313" key="3">
    <source>
        <dbReference type="Proteomes" id="UP000295258"/>
    </source>
</evidence>
<evidence type="ECO:0000256" key="1">
    <source>
        <dbReference type="SAM" id="Phobius"/>
    </source>
</evidence>
<gene>
    <name evidence="2" type="ORF">E1292_48530</name>
</gene>
<evidence type="ECO:0008006" key="4">
    <source>
        <dbReference type="Google" id="ProtNLM"/>
    </source>
</evidence>
<proteinExistence type="predicted"/>
<protein>
    <recommendedName>
        <fullName evidence="4">Glycosyltransferase RgtA/B/C/D-like domain-containing protein</fullName>
    </recommendedName>
</protein>
<keyword evidence="1" id="KW-0472">Membrane</keyword>
<feature type="transmembrane region" description="Helical" evidence="1">
    <location>
        <begin position="103"/>
        <end position="122"/>
    </location>
</feature>
<sequence>MGSDTDTRMPRLALFLTVQGVLGCWWAAFYPGLFSRDSVLYLSHTVAGPWVSDHSVLYDTLLWLSFTWTGDLGAVTFAQTTAMAGALAYLAQSLKALGAPRRATTAVAALMPLAPPVGAFTVTLWKDVPFTICAVAIAGVCARIAARRAVTGRALAALGTLMALLGLFRANGFLVAGVTVVVLVVIVRAMRVRLLLTGVCAAAFPLLLAYGVFPRFGIEPPSRTYVYHTAFGDLAVAYRDRPELFGERDLALMASVAPLERWRKGGTCYTINPLIWRHDFSWQRADARAGELMGLWRRLLVDAPGVIAGARLCRAAIAWRPVQDADAPGGATYRLSLRPSADTYVGPGKVPDFPGRWVYTLRPLSTELNRVAEPWLTATLSPAYDWLLWRGALWSYVSYLAAGLAARALRNRYAAGVAAVVAGQQLAVMANISAQDFRYMASPILIGVLLVPLLVSSLRRGQPVWRAS</sequence>
<keyword evidence="1" id="KW-0812">Transmembrane</keyword>
<keyword evidence="1" id="KW-1133">Transmembrane helix</keyword>
<keyword evidence="3" id="KW-1185">Reference proteome</keyword>
<dbReference type="AlphaFoldDB" id="A0A4R4UAI6"/>
<feature type="transmembrane region" description="Helical" evidence="1">
    <location>
        <begin position="158"/>
        <end position="186"/>
    </location>
</feature>
<dbReference type="Proteomes" id="UP000295258">
    <property type="component" value="Unassembled WGS sequence"/>
</dbReference>